<dbReference type="Proteomes" id="UP000199612">
    <property type="component" value="Unassembled WGS sequence"/>
</dbReference>
<dbReference type="OrthoDB" id="2041935at2"/>
<evidence type="ECO:0000313" key="2">
    <source>
        <dbReference type="Proteomes" id="UP000199612"/>
    </source>
</evidence>
<dbReference type="RefSeq" id="WP_091528168.1">
    <property type="nucleotide sequence ID" value="NZ_FOLT01000001.1"/>
</dbReference>
<sequence>MGLKKTGYTQKTSESYIIDAATVYTGVTFAAETGFTGTLHGATSGGVTLTIEQTYRDVEVDGTTHMKVKGNKVLASANATVTANMKELTAETIRQSLNGSMVDAAIEEAPSGYKVIRTKRFVEDTDYIDNIAVVGKLSGSNDPVIAILDNAFCTNGLELGTEDDGEAVVEQVYEAHASQEQLEADEYPWKILYPTVAAS</sequence>
<name>A0A1I1EUG0_9LACT</name>
<evidence type="ECO:0000313" key="1">
    <source>
        <dbReference type="EMBL" id="SFB90789.1"/>
    </source>
</evidence>
<keyword evidence="2" id="KW-1185">Reference proteome</keyword>
<proteinExistence type="predicted"/>
<dbReference type="EMBL" id="FOLT01000001">
    <property type="protein sequence ID" value="SFB90789.1"/>
    <property type="molecule type" value="Genomic_DNA"/>
</dbReference>
<accession>A0A1I1EUG0</accession>
<gene>
    <name evidence="1" type="ORF">SAMN04488102_101363</name>
</gene>
<protein>
    <submittedName>
        <fullName evidence="1">Uncharacterized protein</fullName>
    </submittedName>
</protein>
<dbReference type="AlphaFoldDB" id="A0A1I1EUG0"/>
<dbReference type="STRING" id="753702.SAMN04488102_101363"/>
<organism evidence="1 2">
    <name type="scientific">Alkalibacterium subtropicum</name>
    <dbReference type="NCBI Taxonomy" id="753702"/>
    <lineage>
        <taxon>Bacteria</taxon>
        <taxon>Bacillati</taxon>
        <taxon>Bacillota</taxon>
        <taxon>Bacilli</taxon>
        <taxon>Lactobacillales</taxon>
        <taxon>Carnobacteriaceae</taxon>
        <taxon>Alkalibacterium</taxon>
    </lineage>
</organism>
<reference evidence="2" key="1">
    <citation type="submission" date="2016-10" db="EMBL/GenBank/DDBJ databases">
        <authorList>
            <person name="Varghese N."/>
            <person name="Submissions S."/>
        </authorList>
    </citation>
    <scope>NUCLEOTIDE SEQUENCE [LARGE SCALE GENOMIC DNA]</scope>
    <source>
        <strain evidence="2">DSM 23664</strain>
    </source>
</reference>